<proteinExistence type="inferred from homology"/>
<evidence type="ECO:0000313" key="17">
    <source>
        <dbReference type="EMBL" id="MBB6055494.1"/>
    </source>
</evidence>
<gene>
    <name evidence="16" type="primary">queC</name>
    <name evidence="17" type="ORF">HNR75_001400</name>
</gene>
<evidence type="ECO:0000256" key="2">
    <source>
        <dbReference type="ARBA" id="ARBA00022598"/>
    </source>
</evidence>
<feature type="binding site" evidence="16">
    <location>
        <position position="202"/>
    </location>
    <ligand>
        <name>Zn(2+)</name>
        <dbReference type="ChEBI" id="CHEBI:29105"/>
    </ligand>
</feature>
<dbReference type="HAMAP" id="MF_01633">
    <property type="entry name" value="QueC"/>
    <property type="match status" value="1"/>
</dbReference>
<evidence type="ECO:0000256" key="15">
    <source>
        <dbReference type="ARBA" id="ARBA00080941"/>
    </source>
</evidence>
<feature type="binding site" evidence="16">
    <location>
        <position position="199"/>
    </location>
    <ligand>
        <name>Zn(2+)</name>
        <dbReference type="ChEBI" id="CHEBI:29105"/>
    </ligand>
</feature>
<evidence type="ECO:0000256" key="4">
    <source>
        <dbReference type="ARBA" id="ARBA00022741"/>
    </source>
</evidence>
<keyword evidence="2 16" id="KW-0436">Ligase</keyword>
<keyword evidence="7 16" id="KW-0067">ATP-binding</keyword>
<accession>A0A841G8P4</accession>
<dbReference type="CDD" id="cd01995">
    <property type="entry name" value="QueC-like"/>
    <property type="match status" value="1"/>
</dbReference>
<comment type="caution">
    <text evidence="17">The sequence shown here is derived from an EMBL/GenBank/DDBJ whole genome shotgun (WGS) entry which is preliminary data.</text>
</comment>
<dbReference type="InterPro" id="IPR014729">
    <property type="entry name" value="Rossmann-like_a/b/a_fold"/>
</dbReference>
<comment type="cofactor">
    <cofactor evidence="16">
        <name>Zn(2+)</name>
        <dbReference type="ChEBI" id="CHEBI:29105"/>
    </cofactor>
    <text evidence="16">Binds 1 zinc ion per subunit.</text>
</comment>
<dbReference type="Proteomes" id="UP000585721">
    <property type="component" value="Unassembled WGS sequence"/>
</dbReference>
<dbReference type="GO" id="GO:0016879">
    <property type="term" value="F:ligase activity, forming carbon-nitrogen bonds"/>
    <property type="evidence" value="ECO:0007669"/>
    <property type="project" value="UniProtKB-UniRule"/>
</dbReference>
<dbReference type="PIRSF" id="PIRSF006293">
    <property type="entry name" value="ExsB"/>
    <property type="match status" value="1"/>
</dbReference>
<feature type="binding site" evidence="16">
    <location>
        <begin position="8"/>
        <end position="18"/>
    </location>
    <ligand>
        <name>ATP</name>
        <dbReference type="ChEBI" id="CHEBI:30616"/>
    </ligand>
</feature>
<evidence type="ECO:0000256" key="1">
    <source>
        <dbReference type="ARBA" id="ARBA00005061"/>
    </source>
</evidence>
<dbReference type="PANTHER" id="PTHR42914:SF1">
    <property type="entry name" value="7-CYANO-7-DEAZAGUANINE SYNTHASE"/>
    <property type="match status" value="1"/>
</dbReference>
<dbReference type="GO" id="GO:0008270">
    <property type="term" value="F:zinc ion binding"/>
    <property type="evidence" value="ECO:0007669"/>
    <property type="project" value="UniProtKB-UniRule"/>
</dbReference>
<evidence type="ECO:0000256" key="16">
    <source>
        <dbReference type="HAMAP-Rule" id="MF_01633"/>
    </source>
</evidence>
<evidence type="ECO:0000256" key="11">
    <source>
        <dbReference type="ARBA" id="ARBA00047890"/>
    </source>
</evidence>
<dbReference type="GO" id="GO:0005524">
    <property type="term" value="F:ATP binding"/>
    <property type="evidence" value="ECO:0007669"/>
    <property type="project" value="UniProtKB-UniRule"/>
</dbReference>
<evidence type="ECO:0000256" key="14">
    <source>
        <dbReference type="ARBA" id="ARBA00080406"/>
    </source>
</evidence>
<evidence type="ECO:0000313" key="18">
    <source>
        <dbReference type="Proteomes" id="UP000585721"/>
    </source>
</evidence>
<dbReference type="UniPathway" id="UPA00391"/>
<keyword evidence="3 16" id="KW-0479">Metal-binding</keyword>
<dbReference type="FunFam" id="3.40.50.620:FF:000017">
    <property type="entry name" value="7-cyano-7-deazaguanine synthase"/>
    <property type="match status" value="1"/>
</dbReference>
<evidence type="ECO:0000256" key="5">
    <source>
        <dbReference type="ARBA" id="ARBA00022785"/>
    </source>
</evidence>
<dbReference type="Pfam" id="PF06508">
    <property type="entry name" value="QueC"/>
    <property type="match status" value="1"/>
</dbReference>
<feature type="binding site" evidence="16">
    <location>
        <position position="196"/>
    </location>
    <ligand>
        <name>Zn(2+)</name>
        <dbReference type="ChEBI" id="CHEBI:29105"/>
    </ligand>
</feature>
<dbReference type="RefSeq" id="WP_188026272.1">
    <property type="nucleotide sequence ID" value="NZ_JACHGR010000004.1"/>
</dbReference>
<comment type="pathway">
    <text evidence="1 16">Purine metabolism; 7-cyano-7-deazaguanine biosynthesis.</text>
</comment>
<dbReference type="EC" id="6.3.4.20" evidence="10 16"/>
<keyword evidence="6 16" id="KW-0862">Zinc</keyword>
<dbReference type="SUPFAM" id="SSF52402">
    <property type="entry name" value="Adenine nucleotide alpha hydrolases-like"/>
    <property type="match status" value="1"/>
</dbReference>
<evidence type="ECO:0000256" key="9">
    <source>
        <dbReference type="ARBA" id="ARBA00037993"/>
    </source>
</evidence>
<dbReference type="GO" id="GO:0008616">
    <property type="term" value="P:tRNA queuosine(34) biosynthetic process"/>
    <property type="evidence" value="ECO:0007669"/>
    <property type="project" value="UniProtKB-UniRule"/>
</dbReference>
<feature type="binding site" evidence="16">
    <location>
        <position position="187"/>
    </location>
    <ligand>
        <name>Zn(2+)</name>
        <dbReference type="ChEBI" id="CHEBI:29105"/>
    </ligand>
</feature>
<evidence type="ECO:0000256" key="13">
    <source>
        <dbReference type="ARBA" id="ARBA00076159"/>
    </source>
</evidence>
<dbReference type="Gene3D" id="3.40.50.620">
    <property type="entry name" value="HUPs"/>
    <property type="match status" value="1"/>
</dbReference>
<keyword evidence="18" id="KW-1185">Reference proteome</keyword>
<dbReference type="AlphaFoldDB" id="A0A841G8P4"/>
<name>A0A841G8P4_9GAMM</name>
<evidence type="ECO:0000256" key="12">
    <source>
        <dbReference type="ARBA" id="ARBA00069440"/>
    </source>
</evidence>
<dbReference type="NCBIfam" id="NF008317">
    <property type="entry name" value="PRK11106.1"/>
    <property type="match status" value="1"/>
</dbReference>
<evidence type="ECO:0000256" key="6">
    <source>
        <dbReference type="ARBA" id="ARBA00022833"/>
    </source>
</evidence>
<reference evidence="17 18" key="1">
    <citation type="submission" date="2020-08" db="EMBL/GenBank/DDBJ databases">
        <title>Genomic Encyclopedia of Type Strains, Phase IV (KMG-IV): sequencing the most valuable type-strain genomes for metagenomic binning, comparative biology and taxonomic classification.</title>
        <authorList>
            <person name="Goeker M."/>
        </authorList>
    </citation>
    <scope>NUCLEOTIDE SEQUENCE [LARGE SCALE GENOMIC DNA]</scope>
    <source>
        <strain evidence="17 18">DSM 22975</strain>
    </source>
</reference>
<sequence>MTSAVVVFSGGQDSTTCLIQAIEKYDEVHALTFNYGQRHKYEIEVAKKLCEKFNINNHKIIDVSVLNELSPSSLTRNNIPVSSTLQNNGLPNTFVPGRNIVFLTLASIYAYQVNADVIVTGVCETDFSGYPDCRDEFIKSLNQSLSLGLERIIHIETPLMWLNKSETWALADKYGKMDTIKYETLTCYNGIIGDGCGECPSCILRSRGYNEYIENKEKIQKDLTRKIYLKKN</sequence>
<dbReference type="NCBIfam" id="TIGR00364">
    <property type="entry name" value="7-cyano-7-deazaguanine synthase QueC"/>
    <property type="match status" value="1"/>
</dbReference>
<dbReference type="PANTHER" id="PTHR42914">
    <property type="entry name" value="7-CYANO-7-DEAZAGUANINE SYNTHASE"/>
    <property type="match status" value="1"/>
</dbReference>
<comment type="similarity">
    <text evidence="9 16">Belongs to the QueC family.</text>
</comment>
<organism evidence="17 18">
    <name type="scientific">Tolumonas osonensis</name>
    <dbReference type="NCBI Taxonomy" id="675874"/>
    <lineage>
        <taxon>Bacteria</taxon>
        <taxon>Pseudomonadati</taxon>
        <taxon>Pseudomonadota</taxon>
        <taxon>Gammaproteobacteria</taxon>
        <taxon>Aeromonadales</taxon>
        <taxon>Aeromonadaceae</taxon>
        <taxon>Tolumonas</taxon>
    </lineage>
</organism>
<evidence type="ECO:0000256" key="7">
    <source>
        <dbReference type="ARBA" id="ARBA00022840"/>
    </source>
</evidence>
<dbReference type="InterPro" id="IPR018317">
    <property type="entry name" value="QueC"/>
</dbReference>
<comment type="catalytic activity">
    <reaction evidence="11 16">
        <text>7-carboxy-7-carbaguanine + NH4(+) + 2 ATP = 7-cyano-7-carbaguanine + 2 AMP + 2 diphosphate + 2 H(+)</text>
        <dbReference type="Rhea" id="RHEA:27982"/>
        <dbReference type="ChEBI" id="CHEBI:15378"/>
        <dbReference type="ChEBI" id="CHEBI:28938"/>
        <dbReference type="ChEBI" id="CHEBI:30616"/>
        <dbReference type="ChEBI" id="CHEBI:33019"/>
        <dbReference type="ChEBI" id="CHEBI:45075"/>
        <dbReference type="ChEBI" id="CHEBI:61036"/>
        <dbReference type="ChEBI" id="CHEBI:456215"/>
        <dbReference type="EC" id="6.3.4.20"/>
    </reaction>
</comment>
<protein>
    <recommendedName>
        <fullName evidence="12 16">7-cyano-7-deazaguanine synthase</fullName>
        <ecNumber evidence="10 16">6.3.4.20</ecNumber>
    </recommendedName>
    <alternativeName>
        <fullName evidence="15 16">7-cyano-7-carbaguanine synthase</fullName>
    </alternativeName>
    <alternativeName>
        <fullName evidence="14 16">PreQ(0) synthase</fullName>
    </alternativeName>
    <alternativeName>
        <fullName evidence="13 16">Queuosine biosynthesis protein QueC</fullName>
    </alternativeName>
</protein>
<evidence type="ECO:0000256" key="8">
    <source>
        <dbReference type="ARBA" id="ARBA00037768"/>
    </source>
</evidence>
<evidence type="ECO:0000256" key="3">
    <source>
        <dbReference type="ARBA" id="ARBA00022723"/>
    </source>
</evidence>
<keyword evidence="5 16" id="KW-0671">Queuosine biosynthesis</keyword>
<dbReference type="EMBL" id="JACHGR010000004">
    <property type="protein sequence ID" value="MBB6055494.1"/>
    <property type="molecule type" value="Genomic_DNA"/>
</dbReference>
<evidence type="ECO:0000256" key="10">
    <source>
        <dbReference type="ARBA" id="ARBA00039149"/>
    </source>
</evidence>
<keyword evidence="4 16" id="KW-0547">Nucleotide-binding</keyword>
<comment type="function">
    <text evidence="8 16">Catalyzes the ATP-dependent conversion of 7-carboxy-7-deazaguanine (CDG) to 7-cyano-7-deazaguanine (preQ(0)).</text>
</comment>